<accession>A0AAW9Q551</accession>
<reference evidence="3 4" key="1">
    <citation type="submission" date="2024-02" db="EMBL/GenBank/DDBJ databases">
        <title>Genome sequence of Aquincola sp. MAHUQ-54.</title>
        <authorList>
            <person name="Huq M.A."/>
        </authorList>
    </citation>
    <scope>NUCLEOTIDE SEQUENCE [LARGE SCALE GENOMIC DNA]</scope>
    <source>
        <strain evidence="3 4">MAHUQ-54</strain>
    </source>
</reference>
<keyword evidence="1" id="KW-0732">Signal</keyword>
<organism evidence="3 4">
    <name type="scientific">Aquincola agrisoli</name>
    <dbReference type="NCBI Taxonomy" id="3119538"/>
    <lineage>
        <taxon>Bacteria</taxon>
        <taxon>Pseudomonadati</taxon>
        <taxon>Pseudomonadota</taxon>
        <taxon>Betaproteobacteria</taxon>
        <taxon>Burkholderiales</taxon>
        <taxon>Sphaerotilaceae</taxon>
        <taxon>Aquincola</taxon>
    </lineage>
</organism>
<dbReference type="InterPro" id="IPR013424">
    <property type="entry name" value="Ice-binding_C"/>
</dbReference>
<protein>
    <submittedName>
        <fullName evidence="3">PEP-CTERM sorting domain-containing protein</fullName>
    </submittedName>
</protein>
<feature type="signal peptide" evidence="1">
    <location>
        <begin position="1"/>
        <end position="22"/>
    </location>
</feature>
<feature type="domain" description="Ice-binding protein C-terminal" evidence="2">
    <location>
        <begin position="172"/>
        <end position="197"/>
    </location>
</feature>
<proteinExistence type="predicted"/>
<dbReference type="AlphaFoldDB" id="A0AAW9Q551"/>
<dbReference type="Proteomes" id="UP001336250">
    <property type="component" value="Unassembled WGS sequence"/>
</dbReference>
<sequence length="205" mass="21092">MLKIRSLLGMSALLALAPVAHAGVAWNEATNGDFSDDGLAPTFVALALGSNEIRGASGDLFGGGPDLDYFRITIPVGAVLSSITVLAGTTPPTLAFMGIQAGTQVTTNSAGPLLGYILYEMNDIGRDILPVMGEDLNTIGFTAPLPSGDYAFWIQDYDSGASPYQFDFTVTAVPEPASALMLALGVAGLGGLHARRRRSAASAAA</sequence>
<gene>
    <name evidence="3" type="ORF">V4F39_01220</name>
</gene>
<dbReference type="Pfam" id="PF07589">
    <property type="entry name" value="PEP-CTERM"/>
    <property type="match status" value="1"/>
</dbReference>
<evidence type="ECO:0000313" key="4">
    <source>
        <dbReference type="Proteomes" id="UP001336250"/>
    </source>
</evidence>
<dbReference type="RefSeq" id="WP_332287409.1">
    <property type="nucleotide sequence ID" value="NZ_JAZIBG010000008.1"/>
</dbReference>
<dbReference type="EMBL" id="JAZIBG010000008">
    <property type="protein sequence ID" value="MEF7612510.1"/>
    <property type="molecule type" value="Genomic_DNA"/>
</dbReference>
<name>A0AAW9Q551_9BURK</name>
<evidence type="ECO:0000256" key="1">
    <source>
        <dbReference type="SAM" id="SignalP"/>
    </source>
</evidence>
<evidence type="ECO:0000313" key="3">
    <source>
        <dbReference type="EMBL" id="MEF7612510.1"/>
    </source>
</evidence>
<keyword evidence="4" id="KW-1185">Reference proteome</keyword>
<evidence type="ECO:0000259" key="2">
    <source>
        <dbReference type="Pfam" id="PF07589"/>
    </source>
</evidence>
<dbReference type="NCBIfam" id="TIGR02595">
    <property type="entry name" value="PEP_CTERM"/>
    <property type="match status" value="1"/>
</dbReference>
<comment type="caution">
    <text evidence="3">The sequence shown here is derived from an EMBL/GenBank/DDBJ whole genome shotgun (WGS) entry which is preliminary data.</text>
</comment>
<feature type="chain" id="PRO_5043533030" evidence="1">
    <location>
        <begin position="23"/>
        <end position="205"/>
    </location>
</feature>